<evidence type="ECO:0000313" key="1">
    <source>
        <dbReference type="EMBL" id="PUU72767.1"/>
    </source>
</evidence>
<sequence length="192" mass="21561">MNSTCKLLSMLPLFTREGSVISDNSGRILKHNSGCYPSPYTRTSKVANTNCKNIKKPKSVDVLPHTQGSGSTLESATRDEYLLAIEDAINSLILAFDIHSTQHPEPTEEQLHERKLMATACISLQKITKNLVGEDLEESVRKRDGCYRKTHYYTDAPTATTQETISLADRIQVIEHKLDHLIQKPFYTSVVQ</sequence>
<dbReference type="EMBL" id="NESQ01000468">
    <property type="protein sequence ID" value="PUU72767.1"/>
    <property type="molecule type" value="Genomic_DNA"/>
</dbReference>
<proteinExistence type="predicted"/>
<comment type="caution">
    <text evidence="1">The sequence shown here is derived from an EMBL/GenBank/DDBJ whole genome shotgun (WGS) entry which is preliminary data.</text>
</comment>
<gene>
    <name evidence="1" type="ORF">B9Z19DRAFT_1069522</name>
</gene>
<accession>A0A2T6ZB94</accession>
<organism evidence="1 2">
    <name type="scientific">Tuber borchii</name>
    <name type="common">White truffle</name>
    <dbReference type="NCBI Taxonomy" id="42251"/>
    <lineage>
        <taxon>Eukaryota</taxon>
        <taxon>Fungi</taxon>
        <taxon>Dikarya</taxon>
        <taxon>Ascomycota</taxon>
        <taxon>Pezizomycotina</taxon>
        <taxon>Pezizomycetes</taxon>
        <taxon>Pezizales</taxon>
        <taxon>Tuberaceae</taxon>
        <taxon>Tuber</taxon>
    </lineage>
</organism>
<reference evidence="1 2" key="1">
    <citation type="submission" date="2017-04" db="EMBL/GenBank/DDBJ databases">
        <title>Draft genome sequence of Tuber borchii Vittad., a whitish edible truffle.</title>
        <authorList>
            <consortium name="DOE Joint Genome Institute"/>
            <person name="Murat C."/>
            <person name="Kuo A."/>
            <person name="Barry K.W."/>
            <person name="Clum A."/>
            <person name="Dockter R.B."/>
            <person name="Fauchery L."/>
            <person name="Iotti M."/>
            <person name="Kohler A."/>
            <person name="Labutti K."/>
            <person name="Lindquist E.A."/>
            <person name="Lipzen A."/>
            <person name="Ohm R.A."/>
            <person name="Wang M."/>
            <person name="Grigoriev I.V."/>
            <person name="Zambonelli A."/>
            <person name="Martin F.M."/>
        </authorList>
    </citation>
    <scope>NUCLEOTIDE SEQUENCE [LARGE SCALE GENOMIC DNA]</scope>
    <source>
        <strain evidence="1 2">Tbo3840</strain>
    </source>
</reference>
<dbReference type="Proteomes" id="UP000244722">
    <property type="component" value="Unassembled WGS sequence"/>
</dbReference>
<dbReference type="AlphaFoldDB" id="A0A2T6ZB94"/>
<protein>
    <submittedName>
        <fullName evidence="1">Uncharacterized protein</fullName>
    </submittedName>
</protein>
<keyword evidence="2" id="KW-1185">Reference proteome</keyword>
<name>A0A2T6ZB94_TUBBO</name>
<evidence type="ECO:0000313" key="2">
    <source>
        <dbReference type="Proteomes" id="UP000244722"/>
    </source>
</evidence>